<name>A0AAD8EJM7_DIPPU</name>
<protein>
    <submittedName>
        <fullName evidence="2">Uncharacterized protein</fullName>
    </submittedName>
</protein>
<reference evidence="2" key="1">
    <citation type="journal article" date="2023" name="IScience">
        <title>Live-bearing cockroach genome reveals convergent evolutionary mechanisms linked to viviparity in insects and beyond.</title>
        <authorList>
            <person name="Fouks B."/>
            <person name="Harrison M.C."/>
            <person name="Mikhailova A.A."/>
            <person name="Marchal E."/>
            <person name="English S."/>
            <person name="Carruthers M."/>
            <person name="Jennings E.C."/>
            <person name="Chiamaka E.L."/>
            <person name="Frigard R.A."/>
            <person name="Pippel M."/>
            <person name="Attardo G.M."/>
            <person name="Benoit J.B."/>
            <person name="Bornberg-Bauer E."/>
            <person name="Tobe S.S."/>
        </authorList>
    </citation>
    <scope>NUCLEOTIDE SEQUENCE</scope>
    <source>
        <strain evidence="2">Stay&amp;Tobe</strain>
    </source>
</reference>
<feature type="compositionally biased region" description="Polar residues" evidence="1">
    <location>
        <begin position="13"/>
        <end position="22"/>
    </location>
</feature>
<proteinExistence type="predicted"/>
<comment type="caution">
    <text evidence="2">The sequence shown here is derived from an EMBL/GenBank/DDBJ whole genome shotgun (WGS) entry which is preliminary data.</text>
</comment>
<evidence type="ECO:0000313" key="2">
    <source>
        <dbReference type="EMBL" id="KAJ9593065.1"/>
    </source>
</evidence>
<feature type="non-terminal residue" evidence="2">
    <location>
        <position position="1"/>
    </location>
</feature>
<reference evidence="2" key="2">
    <citation type="submission" date="2023-05" db="EMBL/GenBank/DDBJ databases">
        <authorList>
            <person name="Fouks B."/>
        </authorList>
    </citation>
    <scope>NUCLEOTIDE SEQUENCE</scope>
    <source>
        <strain evidence="2">Stay&amp;Tobe</strain>
        <tissue evidence="2">Testes</tissue>
    </source>
</reference>
<evidence type="ECO:0000256" key="1">
    <source>
        <dbReference type="SAM" id="MobiDB-lite"/>
    </source>
</evidence>
<dbReference type="Proteomes" id="UP001233999">
    <property type="component" value="Unassembled WGS sequence"/>
</dbReference>
<feature type="region of interest" description="Disordered" evidence="1">
    <location>
        <begin position="1"/>
        <end position="22"/>
    </location>
</feature>
<accession>A0AAD8EJM7</accession>
<dbReference type="EMBL" id="JASPKZ010003716">
    <property type="protein sequence ID" value="KAJ9593065.1"/>
    <property type="molecule type" value="Genomic_DNA"/>
</dbReference>
<feature type="non-terminal residue" evidence="2">
    <location>
        <position position="59"/>
    </location>
</feature>
<evidence type="ECO:0000313" key="3">
    <source>
        <dbReference type="Proteomes" id="UP001233999"/>
    </source>
</evidence>
<keyword evidence="3" id="KW-1185">Reference proteome</keyword>
<sequence length="59" mass="6800">FHFQDQQKEEEAQSSFQHDSINGWSFGSEAICMLYKPLTATLKKDIKRQLLLNALLTIS</sequence>
<organism evidence="2 3">
    <name type="scientific">Diploptera punctata</name>
    <name type="common">Pacific beetle cockroach</name>
    <dbReference type="NCBI Taxonomy" id="6984"/>
    <lineage>
        <taxon>Eukaryota</taxon>
        <taxon>Metazoa</taxon>
        <taxon>Ecdysozoa</taxon>
        <taxon>Arthropoda</taxon>
        <taxon>Hexapoda</taxon>
        <taxon>Insecta</taxon>
        <taxon>Pterygota</taxon>
        <taxon>Neoptera</taxon>
        <taxon>Polyneoptera</taxon>
        <taxon>Dictyoptera</taxon>
        <taxon>Blattodea</taxon>
        <taxon>Blaberoidea</taxon>
        <taxon>Blaberidae</taxon>
        <taxon>Diplopterinae</taxon>
        <taxon>Diploptera</taxon>
    </lineage>
</organism>
<gene>
    <name evidence="2" type="ORF">L9F63_027693</name>
</gene>
<dbReference type="AlphaFoldDB" id="A0AAD8EJM7"/>
<feature type="compositionally biased region" description="Basic and acidic residues" evidence="1">
    <location>
        <begin position="1"/>
        <end position="11"/>
    </location>
</feature>